<keyword evidence="3" id="KW-1185">Reference proteome</keyword>
<proteinExistence type="predicted"/>
<accession>A0A2P6CA23</accession>
<protein>
    <recommendedName>
        <fullName evidence="4">RND transporter</fullName>
    </recommendedName>
</protein>
<reference evidence="2 3" key="1">
    <citation type="submission" date="2016-12" db="EMBL/GenBank/DDBJ databases">
        <title>Trade-off between light-utilization and light-protection in marine flavobacteria.</title>
        <authorList>
            <person name="Kumagai Y."/>
            <person name="Yoshizawa S."/>
            <person name="Kogure K."/>
            <person name="Iwasaki W."/>
        </authorList>
    </citation>
    <scope>NUCLEOTIDE SEQUENCE [LARGE SCALE GENOMIC DNA]</scope>
    <source>
        <strain evidence="2 3">KCTC 12100</strain>
    </source>
</reference>
<name>A0A2P6CA23_9FLAO</name>
<evidence type="ECO:0000256" key="1">
    <source>
        <dbReference type="SAM" id="Phobius"/>
    </source>
</evidence>
<feature type="transmembrane region" description="Helical" evidence="1">
    <location>
        <begin position="57"/>
        <end position="77"/>
    </location>
</feature>
<dbReference type="Proteomes" id="UP000247345">
    <property type="component" value="Unassembled WGS sequence"/>
</dbReference>
<gene>
    <name evidence="2" type="ORF">BTO14_00190</name>
</gene>
<comment type="caution">
    <text evidence="2">The sequence shown here is derived from an EMBL/GenBank/DDBJ whole genome shotgun (WGS) entry which is preliminary data.</text>
</comment>
<dbReference type="RefSeq" id="WP_105047428.1">
    <property type="nucleotide sequence ID" value="NZ_CP150661.1"/>
</dbReference>
<keyword evidence="1" id="KW-1133">Transmembrane helix</keyword>
<dbReference type="AlphaFoldDB" id="A0A2P6CA23"/>
<evidence type="ECO:0000313" key="3">
    <source>
        <dbReference type="Proteomes" id="UP000247345"/>
    </source>
</evidence>
<evidence type="ECO:0000313" key="2">
    <source>
        <dbReference type="EMBL" id="PQJ71764.1"/>
    </source>
</evidence>
<sequence>MKDQLKNNWKLFLMASLTLGLAPFNPPHILGKVQWILGGGAFIGAHPMQAKDWFDVLLHGSPWVLLLISIVLNLFALKTKNVPK</sequence>
<organism evidence="2 3">
    <name type="scientific">Polaribacter butkevichii</name>
    <dbReference type="NCBI Taxonomy" id="218490"/>
    <lineage>
        <taxon>Bacteria</taxon>
        <taxon>Pseudomonadati</taxon>
        <taxon>Bacteroidota</taxon>
        <taxon>Flavobacteriia</taxon>
        <taxon>Flavobacteriales</taxon>
        <taxon>Flavobacteriaceae</taxon>
    </lineage>
</organism>
<dbReference type="OrthoDB" id="1467821at2"/>
<evidence type="ECO:0008006" key="4">
    <source>
        <dbReference type="Google" id="ProtNLM"/>
    </source>
</evidence>
<keyword evidence="1" id="KW-0812">Transmembrane</keyword>
<dbReference type="EMBL" id="MSCK01000001">
    <property type="protein sequence ID" value="PQJ71764.1"/>
    <property type="molecule type" value="Genomic_DNA"/>
</dbReference>
<keyword evidence="1" id="KW-0472">Membrane</keyword>